<dbReference type="Gene3D" id="3.20.20.30">
    <property type="entry name" value="Luciferase-like domain"/>
    <property type="match status" value="1"/>
</dbReference>
<dbReference type="Pfam" id="PF00296">
    <property type="entry name" value="Bac_luciferase"/>
    <property type="match status" value="1"/>
</dbReference>
<dbReference type="InterPro" id="IPR050766">
    <property type="entry name" value="Bact_Lucif_Oxidored"/>
</dbReference>
<dbReference type="Proteomes" id="UP000095210">
    <property type="component" value="Chromosome"/>
</dbReference>
<dbReference type="NCBIfam" id="TIGR04020">
    <property type="entry name" value="seco_metab_LLM"/>
    <property type="match status" value="1"/>
</dbReference>
<dbReference type="PANTHER" id="PTHR30137:SF8">
    <property type="entry name" value="BLR5498 PROTEIN"/>
    <property type="match status" value="1"/>
</dbReference>
<dbReference type="AlphaFoldDB" id="A0AAC9HR41"/>
<dbReference type="CDD" id="cd00347">
    <property type="entry name" value="Flavin_utilizing_monoxygenases"/>
    <property type="match status" value="1"/>
</dbReference>
<dbReference type="InterPro" id="IPR036661">
    <property type="entry name" value="Luciferase-like_sf"/>
</dbReference>
<dbReference type="SUPFAM" id="SSF51679">
    <property type="entry name" value="Bacterial luciferase-like"/>
    <property type="match status" value="1"/>
</dbReference>
<dbReference type="GO" id="GO:0004497">
    <property type="term" value="F:monooxygenase activity"/>
    <property type="evidence" value="ECO:0007669"/>
    <property type="project" value="UniProtKB-KW"/>
</dbReference>
<dbReference type="GO" id="GO:0005829">
    <property type="term" value="C:cytosol"/>
    <property type="evidence" value="ECO:0007669"/>
    <property type="project" value="TreeGrafter"/>
</dbReference>
<protein>
    <submittedName>
        <fullName evidence="4">Natural product biosynthesis luciferase-like monooxygenase domain</fullName>
    </submittedName>
</protein>
<dbReference type="KEGG" id="ahm:TL08_14895"/>
<evidence type="ECO:0000256" key="2">
    <source>
        <dbReference type="ARBA" id="ARBA00023033"/>
    </source>
</evidence>
<organism evidence="4 5">
    <name type="scientific">Actinoalloteichus hymeniacidonis</name>
    <dbReference type="NCBI Taxonomy" id="340345"/>
    <lineage>
        <taxon>Bacteria</taxon>
        <taxon>Bacillati</taxon>
        <taxon>Actinomycetota</taxon>
        <taxon>Actinomycetes</taxon>
        <taxon>Pseudonocardiales</taxon>
        <taxon>Pseudonocardiaceae</taxon>
        <taxon>Actinoalloteichus</taxon>
    </lineage>
</organism>
<dbReference type="InterPro" id="IPR024011">
    <property type="entry name" value="Biosynth_lucif-like_mOase_dom"/>
</dbReference>
<sequence length="344" mass="37214">MRFSLLFFATGDHAAEQYRLLLQAARAADEAGLEAVWMPERHFHPFGAPFPNPAVTAAAVAAVTSRVQIRAGSVVLPLHDPLRVVEEWSVVDQLSGGRVGLAFASGWNPTDFVLAPQNFADRRRILREQIDEFTALWASESVERAGPDGAATEVSTYPRPVRDRPPLWLTAAGSPATFGLAGELGAGVLTHLLGQSFDRLAENLADYGDAIERHGHGAGAERVALMLHTLVSDSEEHAHALAREPLTAYLRSSMDLFSVNRPGSPTADQLTEAELAELLDHTYRDFTADRCLIGSVDSCIPVVQRVAELGVDEIACLIDFGVGTDDVLSAIKSLTELQRRCADL</sequence>
<gene>
    <name evidence="4" type="ORF">TL08_14895</name>
</gene>
<dbReference type="RefSeq" id="WP_069849701.1">
    <property type="nucleotide sequence ID" value="NZ_CP014859.1"/>
</dbReference>
<evidence type="ECO:0000256" key="1">
    <source>
        <dbReference type="ARBA" id="ARBA00023002"/>
    </source>
</evidence>
<keyword evidence="1" id="KW-0560">Oxidoreductase</keyword>
<evidence type="ECO:0000259" key="3">
    <source>
        <dbReference type="Pfam" id="PF00296"/>
    </source>
</evidence>
<keyword evidence="5" id="KW-1185">Reference proteome</keyword>
<dbReference type="PANTHER" id="PTHR30137">
    <property type="entry name" value="LUCIFERASE-LIKE MONOOXYGENASE"/>
    <property type="match status" value="1"/>
</dbReference>
<feature type="domain" description="Luciferase-like" evidence="3">
    <location>
        <begin position="4"/>
        <end position="313"/>
    </location>
</feature>
<proteinExistence type="predicted"/>
<name>A0AAC9HR41_9PSEU</name>
<keyword evidence="2 4" id="KW-0503">Monooxygenase</keyword>
<accession>A0AAC9HR41</accession>
<reference evidence="5" key="1">
    <citation type="submission" date="2016-03" db="EMBL/GenBank/DDBJ databases">
        <title>Complete genome sequence of the type strain Actinoalloteichus hymeniacidonis DSM 45092.</title>
        <authorList>
            <person name="Schaffert L."/>
            <person name="Albersmeier A."/>
            <person name="Winkler A."/>
            <person name="Kalinowski J."/>
            <person name="Zotchev S."/>
            <person name="Ruckert C."/>
        </authorList>
    </citation>
    <scope>NUCLEOTIDE SEQUENCE [LARGE SCALE GENOMIC DNA]</scope>
    <source>
        <strain evidence="5">HPA177(T) (DSM 45092(T))</strain>
    </source>
</reference>
<dbReference type="GO" id="GO:0016705">
    <property type="term" value="F:oxidoreductase activity, acting on paired donors, with incorporation or reduction of molecular oxygen"/>
    <property type="evidence" value="ECO:0007669"/>
    <property type="project" value="InterPro"/>
</dbReference>
<dbReference type="InterPro" id="IPR011251">
    <property type="entry name" value="Luciferase-like_dom"/>
</dbReference>
<evidence type="ECO:0000313" key="5">
    <source>
        <dbReference type="Proteomes" id="UP000095210"/>
    </source>
</evidence>
<dbReference type="EMBL" id="CP014859">
    <property type="protein sequence ID" value="AOS63788.1"/>
    <property type="molecule type" value="Genomic_DNA"/>
</dbReference>
<evidence type="ECO:0000313" key="4">
    <source>
        <dbReference type="EMBL" id="AOS63788.1"/>
    </source>
</evidence>